<proteinExistence type="predicted"/>
<sequence>MLTRLSALASLFGVSIAGSPPSPNGIYCGSSDHWSTIVLVVNSTAGTLTAPGTAKVPDDASWTLADVPFKMDAFGTEMVISEAPMSIRAFELVPALVIPPPFGYQLGFDTLKQAIVPTYDGTQLSCTTDQCPGGHASDDEAPGPKGVYCCSNKDWNYLQFKAYKRDGEAGLLDISGETKSSGFTGLPMYGVPFYMAKDTLMVLGLNSVSRSLRHRTGGVDRPRQSLKTLAFDANTKTITAFYGGEKIDFTPEKCADTDSQ</sequence>
<name>A0A7J6UJR3_PEROL</name>
<evidence type="ECO:0000313" key="2">
    <source>
        <dbReference type="EMBL" id="KAF4757258.1"/>
    </source>
</evidence>
<accession>A0A7J6UJR3</accession>
<reference evidence="2 3" key="1">
    <citation type="submission" date="2020-04" db="EMBL/GenBank/DDBJ databases">
        <title>Perkinsus olseni comparative genomics.</title>
        <authorList>
            <person name="Bogema D.R."/>
        </authorList>
    </citation>
    <scope>NUCLEOTIDE SEQUENCE [LARGE SCALE GENOMIC DNA]</scope>
    <source>
        <strain evidence="2 3">ATCC PRA-207</strain>
    </source>
</reference>
<dbReference type="Proteomes" id="UP000553632">
    <property type="component" value="Unassembled WGS sequence"/>
</dbReference>
<evidence type="ECO:0000256" key="1">
    <source>
        <dbReference type="SAM" id="SignalP"/>
    </source>
</evidence>
<feature type="signal peptide" evidence="1">
    <location>
        <begin position="1"/>
        <end position="17"/>
    </location>
</feature>
<protein>
    <submittedName>
        <fullName evidence="2">Uncharacterized protein</fullName>
    </submittedName>
</protein>
<gene>
    <name evidence="2" type="ORF">FOZ63_034005</name>
</gene>
<keyword evidence="1" id="KW-0732">Signal</keyword>
<feature type="chain" id="PRO_5029818944" evidence="1">
    <location>
        <begin position="18"/>
        <end position="260"/>
    </location>
</feature>
<comment type="caution">
    <text evidence="2">The sequence shown here is derived from an EMBL/GenBank/DDBJ whole genome shotgun (WGS) entry which is preliminary data.</text>
</comment>
<dbReference type="EMBL" id="JABANO010002859">
    <property type="protein sequence ID" value="KAF4757258.1"/>
    <property type="molecule type" value="Genomic_DNA"/>
</dbReference>
<keyword evidence="3" id="KW-1185">Reference proteome</keyword>
<organism evidence="2 3">
    <name type="scientific">Perkinsus olseni</name>
    <name type="common">Perkinsus atlanticus</name>
    <dbReference type="NCBI Taxonomy" id="32597"/>
    <lineage>
        <taxon>Eukaryota</taxon>
        <taxon>Sar</taxon>
        <taxon>Alveolata</taxon>
        <taxon>Perkinsozoa</taxon>
        <taxon>Perkinsea</taxon>
        <taxon>Perkinsida</taxon>
        <taxon>Perkinsidae</taxon>
        <taxon>Perkinsus</taxon>
    </lineage>
</organism>
<dbReference type="AlphaFoldDB" id="A0A7J6UJR3"/>
<evidence type="ECO:0000313" key="3">
    <source>
        <dbReference type="Proteomes" id="UP000553632"/>
    </source>
</evidence>